<dbReference type="GO" id="GO:0004300">
    <property type="term" value="F:enoyl-CoA hydratase activity"/>
    <property type="evidence" value="ECO:0007669"/>
    <property type="project" value="UniProtKB-EC"/>
</dbReference>
<evidence type="ECO:0000313" key="5">
    <source>
        <dbReference type="EMBL" id="KAK2716712.1"/>
    </source>
</evidence>
<dbReference type="InterPro" id="IPR029045">
    <property type="entry name" value="ClpP/crotonase-like_dom_sf"/>
</dbReference>
<dbReference type="EC" id="4.2.1.17" evidence="2"/>
<comment type="similarity">
    <text evidence="1 4">Belongs to the enoyl-CoA hydratase/isomerase family.</text>
</comment>
<dbReference type="Gene3D" id="1.10.12.10">
    <property type="entry name" value="Lyase 2-enoyl-coa Hydratase, Chain A, domain 2"/>
    <property type="match status" value="1"/>
</dbReference>
<dbReference type="Gene3D" id="3.90.226.10">
    <property type="entry name" value="2-enoyl-CoA Hydratase, Chain A, domain 1"/>
    <property type="match status" value="1"/>
</dbReference>
<gene>
    <name evidence="5" type="ORF">QYM36_007004</name>
</gene>
<evidence type="ECO:0000256" key="2">
    <source>
        <dbReference type="ARBA" id="ARBA00012076"/>
    </source>
</evidence>
<sequence>MACYEHILVERKGEKQNVALITLNRPKAFNALCDGLMKEVSNALDSMENDSGIGAIVITGSERAFAAGADIKEMKDRRFEECYSGNFLNHWNRVSSCKKPVIAAVNGYALGGGCELAMMCDIIYAGDKAKFGQPEINLGTIPGAGGTQRLIRSVGKSKAMEMCLTGNQITSEEAEKFGLVSKVFPAAELVDEAIKSAEKIASHSQLIVAMCKEAVNNAYEMSLTEGLHFEKRLFHTTFATACGSCYQLELTAIYRIKGCFEVYNFNVYFWVKHSRLLRQLAHSEDLLRCPPAGHEPCLLSSSVSIQEGRESVQLMLYWAVFTVY</sequence>
<dbReference type="PANTHER" id="PTHR11941:SF54">
    <property type="entry name" value="ENOYL-COA HYDRATASE, MITOCHONDRIAL"/>
    <property type="match status" value="1"/>
</dbReference>
<dbReference type="PROSITE" id="PS00166">
    <property type="entry name" value="ENOYL_COA_HYDRATASE"/>
    <property type="match status" value="1"/>
</dbReference>
<accession>A0AA88L4Q6</accession>
<evidence type="ECO:0000256" key="3">
    <source>
        <dbReference type="ARBA" id="ARBA00023239"/>
    </source>
</evidence>
<dbReference type="Proteomes" id="UP001187531">
    <property type="component" value="Unassembled WGS sequence"/>
</dbReference>
<dbReference type="InterPro" id="IPR018376">
    <property type="entry name" value="Enoyl-CoA_hyd/isom_CS"/>
</dbReference>
<organism evidence="5 6">
    <name type="scientific">Artemia franciscana</name>
    <name type="common">Brine shrimp</name>
    <name type="synonym">Artemia sanfranciscana</name>
    <dbReference type="NCBI Taxonomy" id="6661"/>
    <lineage>
        <taxon>Eukaryota</taxon>
        <taxon>Metazoa</taxon>
        <taxon>Ecdysozoa</taxon>
        <taxon>Arthropoda</taxon>
        <taxon>Crustacea</taxon>
        <taxon>Branchiopoda</taxon>
        <taxon>Anostraca</taxon>
        <taxon>Artemiidae</taxon>
        <taxon>Artemia</taxon>
    </lineage>
</organism>
<evidence type="ECO:0000313" key="6">
    <source>
        <dbReference type="Proteomes" id="UP001187531"/>
    </source>
</evidence>
<keyword evidence="3" id="KW-0456">Lyase</keyword>
<keyword evidence="6" id="KW-1185">Reference proteome</keyword>
<comment type="caution">
    <text evidence="5">The sequence shown here is derived from an EMBL/GenBank/DDBJ whole genome shotgun (WGS) entry which is preliminary data.</text>
</comment>
<dbReference type="Pfam" id="PF00378">
    <property type="entry name" value="ECH_1"/>
    <property type="match status" value="1"/>
</dbReference>
<dbReference type="GO" id="GO:0005739">
    <property type="term" value="C:mitochondrion"/>
    <property type="evidence" value="ECO:0007669"/>
    <property type="project" value="TreeGrafter"/>
</dbReference>
<dbReference type="InterPro" id="IPR001753">
    <property type="entry name" value="Enoyl-CoA_hydra/iso"/>
</dbReference>
<dbReference type="CDD" id="cd06558">
    <property type="entry name" value="crotonase-like"/>
    <property type="match status" value="1"/>
</dbReference>
<dbReference type="SUPFAM" id="SSF52096">
    <property type="entry name" value="ClpP/crotonase"/>
    <property type="match status" value="1"/>
</dbReference>
<dbReference type="GO" id="GO:0006635">
    <property type="term" value="P:fatty acid beta-oxidation"/>
    <property type="evidence" value="ECO:0007669"/>
    <property type="project" value="TreeGrafter"/>
</dbReference>
<dbReference type="FunFam" id="3.90.226.10:FF:000019">
    <property type="entry name" value="Enoyl-CoA hydratase, mitochondrial"/>
    <property type="match status" value="1"/>
</dbReference>
<dbReference type="InterPro" id="IPR014748">
    <property type="entry name" value="Enoyl-CoA_hydra_C"/>
</dbReference>
<name>A0AA88L4Q6_ARTSF</name>
<reference evidence="5" key="1">
    <citation type="submission" date="2023-07" db="EMBL/GenBank/DDBJ databases">
        <title>Chromosome-level genome assembly of Artemia franciscana.</title>
        <authorList>
            <person name="Jo E."/>
        </authorList>
    </citation>
    <scope>NUCLEOTIDE SEQUENCE</scope>
    <source>
        <tissue evidence="5">Whole body</tissue>
    </source>
</reference>
<protein>
    <recommendedName>
        <fullName evidence="2">enoyl-CoA hydratase</fullName>
        <ecNumber evidence="2">4.2.1.17</ecNumber>
    </recommendedName>
</protein>
<evidence type="ECO:0000256" key="1">
    <source>
        <dbReference type="ARBA" id="ARBA00005254"/>
    </source>
</evidence>
<evidence type="ECO:0000256" key="4">
    <source>
        <dbReference type="RuleBase" id="RU003707"/>
    </source>
</evidence>
<dbReference type="AlphaFoldDB" id="A0AA88L4Q6"/>
<dbReference type="PANTHER" id="PTHR11941">
    <property type="entry name" value="ENOYL-COA HYDRATASE-RELATED"/>
    <property type="match status" value="1"/>
</dbReference>
<dbReference type="EMBL" id="JAVRJZ010000011">
    <property type="protein sequence ID" value="KAK2716712.1"/>
    <property type="molecule type" value="Genomic_DNA"/>
</dbReference>
<proteinExistence type="inferred from homology"/>